<dbReference type="OrthoDB" id="9775455at2"/>
<dbReference type="InterPro" id="IPR013358">
    <property type="entry name" value="Pilus_biogenesis_MshL"/>
</dbReference>
<dbReference type="PRINTS" id="PR00811">
    <property type="entry name" value="BCTERIALGSPD"/>
</dbReference>
<dbReference type="GO" id="GO:0009297">
    <property type="term" value="P:pilus assembly"/>
    <property type="evidence" value="ECO:0007669"/>
    <property type="project" value="InterPro"/>
</dbReference>
<dbReference type="Proteomes" id="UP000326944">
    <property type="component" value="Chromosome"/>
</dbReference>
<accession>A0A5P8NZZ4</accession>
<dbReference type="KEGG" id="sulg:FJR48_04480"/>
<evidence type="ECO:0000256" key="1">
    <source>
        <dbReference type="SAM" id="MobiDB-lite"/>
    </source>
</evidence>
<dbReference type="PANTHER" id="PTHR30332">
    <property type="entry name" value="PROBABLE GENERAL SECRETION PATHWAY PROTEIN D"/>
    <property type="match status" value="1"/>
</dbReference>
<dbReference type="GO" id="GO:0009306">
    <property type="term" value="P:protein secretion"/>
    <property type="evidence" value="ECO:0007669"/>
    <property type="project" value="InterPro"/>
</dbReference>
<evidence type="ECO:0000313" key="5">
    <source>
        <dbReference type="EMBL" id="QFR49019.1"/>
    </source>
</evidence>
<organism evidence="5 6">
    <name type="scientific">Sulfurimonas lithotrophica</name>
    <dbReference type="NCBI Taxonomy" id="2590022"/>
    <lineage>
        <taxon>Bacteria</taxon>
        <taxon>Pseudomonadati</taxon>
        <taxon>Campylobacterota</taxon>
        <taxon>Epsilonproteobacteria</taxon>
        <taxon>Campylobacterales</taxon>
        <taxon>Sulfurimonadaceae</taxon>
        <taxon>Sulfurimonas</taxon>
    </lineage>
</organism>
<feature type="compositionally biased region" description="Basic and acidic residues" evidence="1">
    <location>
        <begin position="518"/>
        <end position="536"/>
    </location>
</feature>
<protein>
    <submittedName>
        <fullName evidence="5">Pilus (MSHA type) biogenesis protein MshL</fullName>
    </submittedName>
</protein>
<dbReference type="EMBL" id="CP043617">
    <property type="protein sequence ID" value="QFR49019.1"/>
    <property type="molecule type" value="Genomic_DNA"/>
</dbReference>
<dbReference type="RefSeq" id="WP_152306962.1">
    <property type="nucleotide sequence ID" value="NZ_CP043617.1"/>
</dbReference>
<reference evidence="5 6" key="1">
    <citation type="submission" date="2019-09" db="EMBL/GenBank/DDBJ databases">
        <title>Sulfurimonas gotlandica sp. nov., a chemoautotrophic and psychrotolerant epsilonproteobacterium isolated from a pelagic redoxcline, and an emended description of the genus Sulfurimonas.</title>
        <authorList>
            <person name="Wang S."/>
            <person name="Jiang L."/>
            <person name="Shao S."/>
        </authorList>
    </citation>
    <scope>NUCLEOTIDE SEQUENCE [LARGE SCALE GENOMIC DNA]</scope>
    <source>
        <strain evidence="5 6">GYSZ_1</strain>
    </source>
</reference>
<dbReference type="InterPro" id="IPR011514">
    <property type="entry name" value="Secretin_N_2"/>
</dbReference>
<feature type="chain" id="PRO_5024847419" evidence="2">
    <location>
        <begin position="24"/>
        <end position="536"/>
    </location>
</feature>
<name>A0A5P8NZZ4_9BACT</name>
<dbReference type="PANTHER" id="PTHR30332:SF17">
    <property type="entry name" value="TYPE IV PILIATION SYSTEM PROTEIN DR_0774-RELATED"/>
    <property type="match status" value="1"/>
</dbReference>
<keyword evidence="2" id="KW-0732">Signal</keyword>
<feature type="signal peptide" evidence="2">
    <location>
        <begin position="1"/>
        <end position="23"/>
    </location>
</feature>
<feature type="domain" description="Type II/III secretion system secretin-like" evidence="3">
    <location>
        <begin position="315"/>
        <end position="490"/>
    </location>
</feature>
<feature type="compositionally biased region" description="Low complexity" evidence="1">
    <location>
        <begin position="132"/>
        <end position="161"/>
    </location>
</feature>
<evidence type="ECO:0000313" key="6">
    <source>
        <dbReference type="Proteomes" id="UP000326944"/>
    </source>
</evidence>
<dbReference type="InterPro" id="IPR050810">
    <property type="entry name" value="Bact_Secretion_Sys_Channel"/>
</dbReference>
<dbReference type="Pfam" id="PF00263">
    <property type="entry name" value="Secretin"/>
    <property type="match status" value="1"/>
</dbReference>
<feature type="region of interest" description="Disordered" evidence="1">
    <location>
        <begin position="511"/>
        <end position="536"/>
    </location>
</feature>
<dbReference type="InterPro" id="IPR004846">
    <property type="entry name" value="T2SS/T3SS_dom"/>
</dbReference>
<evidence type="ECO:0000256" key="2">
    <source>
        <dbReference type="SAM" id="SignalP"/>
    </source>
</evidence>
<feature type="region of interest" description="Disordered" evidence="1">
    <location>
        <begin position="128"/>
        <end position="161"/>
    </location>
</feature>
<sequence length="536" mass="59412">MKTIKKYISRALLALLLSTQINADCSYELFSVSSTKDTKIIDFIDQLSDQCEFSVIVTDPHAQEFLNTPLNKTHLKNLTIEEVLNIILIENNLSYTLENNLLKISYLTTKVFAIDYILSQRKATGSTDITLSSSSSQSGSSANSTSNNSTSAQGNSSTTQSGIKIESNDEVKFWHQLDLELQQVLNRPEDKYEAAFPIINKNAGLITVTATVKQMRRLEKYLKKLQEKVQLQVLIDVQLLSVTMSEGKTTGVDWSQLYKLQNINLGLDRRDWQNVSTYEENLITEGTPYGNNLREVGQMFTIQAEGSLQEVIKFLQTQGDVNSISNPKVLTLNNQPALITAGTEYFYKIKSSTNQQGSGGGVAATTQNESIESVFAGVLLNITPEISDNDTITLKINPSLSETRDDISQSTSSDRIMPPDLSRRQLSSVVTVKNGNRIILGGLINSKNVQDSSKVPILGDIPGLSYLFRYEANSKQVEELVIVIETHIIKKSNNDLSLSDLGYTGISEDFIKNGKNSKSKDLENSSKSSEKEKNEI</sequence>
<dbReference type="InterPro" id="IPR001775">
    <property type="entry name" value="GspD/PilQ"/>
</dbReference>
<keyword evidence="6" id="KW-1185">Reference proteome</keyword>
<dbReference type="NCBIfam" id="TIGR02519">
    <property type="entry name" value="pilus_MshL"/>
    <property type="match status" value="1"/>
</dbReference>
<evidence type="ECO:0000259" key="3">
    <source>
        <dbReference type="Pfam" id="PF00263"/>
    </source>
</evidence>
<dbReference type="AlphaFoldDB" id="A0A5P8NZZ4"/>
<evidence type="ECO:0000259" key="4">
    <source>
        <dbReference type="Pfam" id="PF07655"/>
    </source>
</evidence>
<dbReference type="GO" id="GO:0019867">
    <property type="term" value="C:outer membrane"/>
    <property type="evidence" value="ECO:0007669"/>
    <property type="project" value="InterPro"/>
</dbReference>
<proteinExistence type="predicted"/>
<dbReference type="Pfam" id="PF07655">
    <property type="entry name" value="Secretin_N_2"/>
    <property type="match status" value="1"/>
</dbReference>
<dbReference type="GO" id="GO:0015627">
    <property type="term" value="C:type II protein secretion system complex"/>
    <property type="evidence" value="ECO:0007669"/>
    <property type="project" value="TreeGrafter"/>
</dbReference>
<gene>
    <name evidence="5" type="primary">mshL</name>
    <name evidence="5" type="ORF">FJR48_04480</name>
</gene>
<feature type="domain" description="Secretin N-terminal" evidence="4">
    <location>
        <begin position="109"/>
        <end position="190"/>
    </location>
</feature>